<reference evidence="1 2" key="1">
    <citation type="submission" date="2018-04" db="EMBL/GenBank/DDBJ databases">
        <title>Thalassorhabdus spongiae gen. nov., sp. nov., isolated from a marine sponge in South-West Iceland.</title>
        <authorList>
            <person name="Knobloch S."/>
            <person name="Daussin A."/>
            <person name="Johannsson R."/>
            <person name="Marteinsson V.T."/>
        </authorList>
    </citation>
    <scope>NUCLEOTIDE SEQUENCE [LARGE SCALE GENOMIC DNA]</scope>
    <source>
        <strain evidence="1 2">Hp12</strain>
    </source>
</reference>
<dbReference type="EMBL" id="QDDL01000002">
    <property type="protein sequence ID" value="PVZ70187.1"/>
    <property type="molecule type" value="Genomic_DNA"/>
</dbReference>
<evidence type="ECO:0000313" key="2">
    <source>
        <dbReference type="Proteomes" id="UP000244906"/>
    </source>
</evidence>
<comment type="caution">
    <text evidence="1">The sequence shown here is derived from an EMBL/GenBank/DDBJ whole genome shotgun (WGS) entry which is preliminary data.</text>
</comment>
<sequence>MPYPSRVNKNILLWSVSSPTDVFVRAFTVDKNISGTATLPFNIDYSVLVHDEIFNLESLISSKGADLACQSIPINKHSFHDKPLIPATDILHPDKAKNIKKYVSSITSGVSNELQRYCDFQSNGITTKANQFTQMRSELECFNDDQFAFAILTQKSTIASVVSDLSKQYPTIRSITFILTELKLAHTEPGRTRLQWNKAKLEQEAAKVKQLMQIASPSHSDVDLFSAINLDAPDRTTIEYASLPNDRRPRSNAINKRK</sequence>
<gene>
    <name evidence="1" type="ORF">DC094_06175</name>
</gene>
<name>A0A2V1GXX1_9GAMM</name>
<organism evidence="1 2">
    <name type="scientific">Pelagibaculum spongiae</name>
    <dbReference type="NCBI Taxonomy" id="2080658"/>
    <lineage>
        <taxon>Bacteria</taxon>
        <taxon>Pseudomonadati</taxon>
        <taxon>Pseudomonadota</taxon>
        <taxon>Gammaproteobacteria</taxon>
        <taxon>Oceanospirillales</taxon>
        <taxon>Pelagibaculum</taxon>
    </lineage>
</organism>
<protein>
    <submittedName>
        <fullName evidence="1">Uncharacterized protein</fullName>
    </submittedName>
</protein>
<dbReference type="RefSeq" id="WP_116686259.1">
    <property type="nucleotide sequence ID" value="NZ_CAWNYD010000002.1"/>
</dbReference>
<accession>A0A2V1GXX1</accession>
<proteinExistence type="predicted"/>
<keyword evidence="2" id="KW-1185">Reference proteome</keyword>
<evidence type="ECO:0000313" key="1">
    <source>
        <dbReference type="EMBL" id="PVZ70187.1"/>
    </source>
</evidence>
<dbReference type="AlphaFoldDB" id="A0A2V1GXX1"/>
<dbReference type="Proteomes" id="UP000244906">
    <property type="component" value="Unassembled WGS sequence"/>
</dbReference>